<accession>A0A6I1MLY0</accession>
<gene>
    <name evidence="1" type="ORF">GBZ86_05625</name>
</gene>
<reference evidence="1 2" key="1">
    <citation type="submission" date="2019-10" db="EMBL/GenBank/DDBJ databases">
        <title>The Genome Sequence of Clostridium tarantellae Isolated from Fish Brain.</title>
        <authorList>
            <person name="Bano L."/>
            <person name="Kiel M."/>
            <person name="Sales G."/>
            <person name="Doxey A.C."/>
            <person name="Mansfield M.J."/>
            <person name="Schiavone M."/>
            <person name="Rossetto O."/>
            <person name="Pirazzini M."/>
            <person name="Dobrindt U."/>
            <person name="Montecucco C."/>
        </authorList>
    </citation>
    <scope>NUCLEOTIDE SEQUENCE [LARGE SCALE GENOMIC DNA]</scope>
    <source>
        <strain evidence="1 2">DSM 3997</strain>
    </source>
</reference>
<proteinExistence type="predicted"/>
<dbReference type="Proteomes" id="UP000430345">
    <property type="component" value="Unassembled WGS sequence"/>
</dbReference>
<evidence type="ECO:0000313" key="2">
    <source>
        <dbReference type="Proteomes" id="UP000430345"/>
    </source>
</evidence>
<evidence type="ECO:0000313" key="1">
    <source>
        <dbReference type="EMBL" id="MPQ43242.1"/>
    </source>
</evidence>
<name>A0A6I1MLY0_9CLOT</name>
<organism evidence="1 2">
    <name type="scientific">Clostridium tarantellae</name>
    <dbReference type="NCBI Taxonomy" id="39493"/>
    <lineage>
        <taxon>Bacteria</taxon>
        <taxon>Bacillati</taxon>
        <taxon>Bacillota</taxon>
        <taxon>Clostridia</taxon>
        <taxon>Eubacteriales</taxon>
        <taxon>Clostridiaceae</taxon>
        <taxon>Clostridium</taxon>
    </lineage>
</organism>
<dbReference type="RefSeq" id="WP_152888589.1">
    <property type="nucleotide sequence ID" value="NZ_WHJC01000050.1"/>
</dbReference>
<dbReference type="EMBL" id="WHJC01000050">
    <property type="protein sequence ID" value="MPQ43242.1"/>
    <property type="molecule type" value="Genomic_DNA"/>
</dbReference>
<dbReference type="OrthoDB" id="4218583at2"/>
<keyword evidence="2" id="KW-1185">Reference proteome</keyword>
<comment type="caution">
    <text evidence="1">The sequence shown here is derived from an EMBL/GenBank/DDBJ whole genome shotgun (WGS) entry which is preliminary data.</text>
</comment>
<dbReference type="AlphaFoldDB" id="A0A6I1MLY0"/>
<protein>
    <submittedName>
        <fullName evidence="1">Uncharacterized protein</fullName>
    </submittedName>
</protein>
<sequence>MNTIKKTKEAFYKKRKDFLFWLKYKILFAHPHPMWLRQCEDKLGYDDVFNNRKKLVKEGTIALATIVQANELLFSRGTEDHPATMIYSSDIFFEENPKELERIAKMLFSLRNETLPEKILENKELMKIRDLLNDEYTPIFNVKIPDEITKNKEVYMDNIIIHRLDMPNFYLEQNTFPVVTHKDVKGLMALPSKFWIN</sequence>